<dbReference type="Gene3D" id="3.40.50.300">
    <property type="entry name" value="P-loop containing nucleotide triphosphate hydrolases"/>
    <property type="match status" value="1"/>
</dbReference>
<comment type="caution">
    <text evidence="6">The sequence shown here is derived from an EMBL/GenBank/DDBJ whole genome shotgun (WGS) entry which is preliminary data.</text>
</comment>
<protein>
    <submittedName>
        <fullName evidence="6">Gliding motility-associated ABC transporter ATP-binding subunit GldA</fullName>
    </submittedName>
</protein>
<dbReference type="EMBL" id="JAGUCO010000001">
    <property type="protein sequence ID" value="MBS2096909.1"/>
    <property type="molecule type" value="Genomic_DNA"/>
</dbReference>
<sequence>MSIVVKGIEKKFGQQKALDQVSFDIKSGEIVGFLGPNGAGKSTMMKIITGLLTQSEGSVDVCGHSNSDITKEYRRKIGYLPEHNPLYLDMYVKEYLQMVGGIYKLPNIKQKVEEMITLTGLEREQHKVIGSLSKGYRQRVGLAQALIHDPEVLILDEPTTGLDPNQILEIRNLITNIGKEKTVMLSTHIMQEVEAICERVIILNRGKIVADSPASELNELKGETEVIIQVELDKECNTSDLEKIEGIKLVEQIAVNHYQIKSDPKKDVRPAIFQFAVNNQLIILGMTRKELGLEGLFHQLTQ</sequence>
<dbReference type="InterPro" id="IPR019864">
    <property type="entry name" value="Motility-assoc_ABC_GldA"/>
</dbReference>
<keyword evidence="7" id="KW-1185">Reference proteome</keyword>
<name>A0ABS5JQ23_9BACT</name>
<feature type="domain" description="ABC transporter" evidence="5">
    <location>
        <begin position="3"/>
        <end position="230"/>
    </location>
</feature>
<dbReference type="CDD" id="cd03230">
    <property type="entry name" value="ABC_DR_subfamily_A"/>
    <property type="match status" value="1"/>
</dbReference>
<comment type="similarity">
    <text evidence="1">Belongs to the ABC transporter superfamily.</text>
</comment>
<accession>A0ABS5JQ23</accession>
<evidence type="ECO:0000313" key="7">
    <source>
        <dbReference type="Proteomes" id="UP000708576"/>
    </source>
</evidence>
<reference evidence="6 7" key="1">
    <citation type="journal article" date="2015" name="Int. J. Syst. Evol. Microbiol.">
        <title>Carboxylicivirga linearis sp. nov., isolated from a sea cucumber culture pond.</title>
        <authorList>
            <person name="Wang F.Q."/>
            <person name="Zhou Y.X."/>
            <person name="Lin X.Z."/>
            <person name="Chen G.J."/>
            <person name="Du Z.J."/>
        </authorList>
    </citation>
    <scope>NUCLEOTIDE SEQUENCE [LARGE SCALE GENOMIC DNA]</scope>
    <source>
        <strain evidence="6 7">FB218</strain>
    </source>
</reference>
<organism evidence="6 7">
    <name type="scientific">Carboxylicivirga linearis</name>
    <dbReference type="NCBI Taxonomy" id="1628157"/>
    <lineage>
        <taxon>Bacteria</taxon>
        <taxon>Pseudomonadati</taxon>
        <taxon>Bacteroidota</taxon>
        <taxon>Bacteroidia</taxon>
        <taxon>Marinilabiliales</taxon>
        <taxon>Marinilabiliaceae</taxon>
        <taxon>Carboxylicivirga</taxon>
    </lineage>
</organism>
<dbReference type="InterPro" id="IPR003439">
    <property type="entry name" value="ABC_transporter-like_ATP-bd"/>
</dbReference>
<dbReference type="NCBIfam" id="TIGR03522">
    <property type="entry name" value="GldA_ABC_ATP"/>
    <property type="match status" value="1"/>
</dbReference>
<dbReference type="GO" id="GO:0005524">
    <property type="term" value="F:ATP binding"/>
    <property type="evidence" value="ECO:0007669"/>
    <property type="project" value="UniProtKB-KW"/>
</dbReference>
<dbReference type="InterPro" id="IPR003593">
    <property type="entry name" value="AAA+_ATPase"/>
</dbReference>
<dbReference type="SMART" id="SM00382">
    <property type="entry name" value="AAA"/>
    <property type="match status" value="1"/>
</dbReference>
<dbReference type="PANTHER" id="PTHR43335:SF4">
    <property type="entry name" value="ABC TRANSPORTER, ATP-BINDING PROTEIN"/>
    <property type="match status" value="1"/>
</dbReference>
<keyword evidence="2" id="KW-0813">Transport</keyword>
<gene>
    <name evidence="6" type="primary">gldA</name>
    <name evidence="6" type="ORF">KEM10_01385</name>
</gene>
<dbReference type="Pfam" id="PF00005">
    <property type="entry name" value="ABC_tran"/>
    <property type="match status" value="1"/>
</dbReference>
<dbReference type="Proteomes" id="UP000708576">
    <property type="component" value="Unassembled WGS sequence"/>
</dbReference>
<dbReference type="RefSeq" id="WP_212212490.1">
    <property type="nucleotide sequence ID" value="NZ_JAGUCO010000001.1"/>
</dbReference>
<dbReference type="InterPro" id="IPR027417">
    <property type="entry name" value="P-loop_NTPase"/>
</dbReference>
<dbReference type="PANTHER" id="PTHR43335">
    <property type="entry name" value="ABC TRANSPORTER, ATP-BINDING PROTEIN"/>
    <property type="match status" value="1"/>
</dbReference>
<keyword evidence="4 6" id="KW-0067">ATP-binding</keyword>
<evidence type="ECO:0000256" key="1">
    <source>
        <dbReference type="ARBA" id="ARBA00005417"/>
    </source>
</evidence>
<evidence type="ECO:0000256" key="3">
    <source>
        <dbReference type="ARBA" id="ARBA00022741"/>
    </source>
</evidence>
<evidence type="ECO:0000256" key="4">
    <source>
        <dbReference type="ARBA" id="ARBA00022840"/>
    </source>
</evidence>
<keyword evidence="3" id="KW-0547">Nucleotide-binding</keyword>
<evidence type="ECO:0000313" key="6">
    <source>
        <dbReference type="EMBL" id="MBS2096909.1"/>
    </source>
</evidence>
<evidence type="ECO:0000256" key="2">
    <source>
        <dbReference type="ARBA" id="ARBA00022448"/>
    </source>
</evidence>
<evidence type="ECO:0000259" key="5">
    <source>
        <dbReference type="PROSITE" id="PS50893"/>
    </source>
</evidence>
<dbReference type="PROSITE" id="PS50893">
    <property type="entry name" value="ABC_TRANSPORTER_2"/>
    <property type="match status" value="1"/>
</dbReference>
<dbReference type="SUPFAM" id="SSF52540">
    <property type="entry name" value="P-loop containing nucleoside triphosphate hydrolases"/>
    <property type="match status" value="1"/>
</dbReference>
<proteinExistence type="inferred from homology"/>